<dbReference type="GO" id="GO:0008270">
    <property type="term" value="F:zinc ion binding"/>
    <property type="evidence" value="ECO:0007669"/>
    <property type="project" value="UniProtKB-KW"/>
</dbReference>
<evidence type="ECO:0000256" key="3">
    <source>
        <dbReference type="ARBA" id="ARBA00022723"/>
    </source>
</evidence>
<evidence type="ECO:0000256" key="7">
    <source>
        <dbReference type="ARBA" id="ARBA00022801"/>
    </source>
</evidence>
<accession>A0A146KYY3</accession>
<dbReference type="GO" id="GO:0006281">
    <property type="term" value="P:DNA repair"/>
    <property type="evidence" value="ECO:0007669"/>
    <property type="project" value="UniProtKB-KW"/>
</dbReference>
<dbReference type="GO" id="GO:0010468">
    <property type="term" value="P:regulation of gene expression"/>
    <property type="evidence" value="ECO:0007669"/>
    <property type="project" value="UniProtKB-ARBA"/>
</dbReference>
<evidence type="ECO:0000256" key="9">
    <source>
        <dbReference type="ARBA" id="ARBA00022840"/>
    </source>
</evidence>
<evidence type="ECO:0000256" key="4">
    <source>
        <dbReference type="ARBA" id="ARBA00022741"/>
    </source>
</evidence>
<protein>
    <submittedName>
        <fullName evidence="16">Transcriptional regulator ATRX</fullName>
    </submittedName>
</protein>
<keyword evidence="12" id="KW-0539">Nucleus</keyword>
<organism evidence="16">
    <name type="scientific">Lygus hesperus</name>
    <name type="common">Western plant bug</name>
    <dbReference type="NCBI Taxonomy" id="30085"/>
    <lineage>
        <taxon>Eukaryota</taxon>
        <taxon>Metazoa</taxon>
        <taxon>Ecdysozoa</taxon>
        <taxon>Arthropoda</taxon>
        <taxon>Hexapoda</taxon>
        <taxon>Insecta</taxon>
        <taxon>Pterygota</taxon>
        <taxon>Neoptera</taxon>
        <taxon>Paraneoptera</taxon>
        <taxon>Hemiptera</taxon>
        <taxon>Heteroptera</taxon>
        <taxon>Panheteroptera</taxon>
        <taxon>Cimicomorpha</taxon>
        <taxon>Miridae</taxon>
        <taxon>Mirini</taxon>
        <taxon>Lygus</taxon>
    </lineage>
</organism>
<evidence type="ECO:0000256" key="1">
    <source>
        <dbReference type="ARBA" id="ARBA00004123"/>
    </source>
</evidence>
<dbReference type="GO" id="GO:0005524">
    <property type="term" value="F:ATP binding"/>
    <property type="evidence" value="ECO:0007669"/>
    <property type="project" value="UniProtKB-KW"/>
</dbReference>
<dbReference type="EMBL" id="GDHC01018709">
    <property type="protein sequence ID" value="JAP99919.1"/>
    <property type="molecule type" value="Transcribed_RNA"/>
</dbReference>
<evidence type="ECO:0000256" key="11">
    <source>
        <dbReference type="ARBA" id="ARBA00023204"/>
    </source>
</evidence>
<dbReference type="PROSITE" id="PS51533">
    <property type="entry name" value="ADD"/>
    <property type="match status" value="1"/>
</dbReference>
<comment type="subcellular location">
    <subcellularLocation>
        <location evidence="1">Nucleus</location>
    </subcellularLocation>
</comment>
<dbReference type="GO" id="GO:0005634">
    <property type="term" value="C:nucleus"/>
    <property type="evidence" value="ECO:0007669"/>
    <property type="project" value="UniProtKB-SubCell"/>
</dbReference>
<gene>
    <name evidence="16" type="primary">Atrx_1</name>
    <name evidence="16" type="ORF">g.35107</name>
</gene>
<reference evidence="16" key="1">
    <citation type="journal article" date="2016" name="Gigascience">
        <title>De novo construction of an expanded transcriptome assembly for the western tarnished plant bug, Lygus hesperus.</title>
        <authorList>
            <person name="Tassone E.E."/>
            <person name="Geib S.M."/>
            <person name="Hall B."/>
            <person name="Fabrick J.A."/>
            <person name="Brent C.S."/>
            <person name="Hull J.J."/>
        </authorList>
    </citation>
    <scope>NUCLEOTIDE SEQUENCE</scope>
</reference>
<feature type="non-terminal residue" evidence="16">
    <location>
        <position position="264"/>
    </location>
</feature>
<dbReference type="PANTHER" id="PTHR46357:SF1">
    <property type="entry name" value="TRANSCRIPTIONAL REGULATOR ATRX"/>
    <property type="match status" value="1"/>
</dbReference>
<evidence type="ECO:0000256" key="5">
    <source>
        <dbReference type="ARBA" id="ARBA00022763"/>
    </source>
</evidence>
<keyword evidence="5" id="KW-0227">DNA damage</keyword>
<keyword evidence="8" id="KW-0862">Zinc</keyword>
<dbReference type="InterPro" id="IPR025766">
    <property type="entry name" value="ADD"/>
</dbReference>
<evidence type="ECO:0000256" key="14">
    <source>
        <dbReference type="SAM" id="MobiDB-lite"/>
    </source>
</evidence>
<dbReference type="Gene3D" id="3.30.40.10">
    <property type="entry name" value="Zinc/RING finger domain, C3HC4 (zinc finger)"/>
    <property type="match status" value="1"/>
</dbReference>
<comment type="catalytic activity">
    <reaction evidence="13">
        <text>ATP + H2O = ADP + phosphate + H(+)</text>
        <dbReference type="Rhea" id="RHEA:13065"/>
        <dbReference type="ChEBI" id="CHEBI:15377"/>
        <dbReference type="ChEBI" id="CHEBI:15378"/>
        <dbReference type="ChEBI" id="CHEBI:30616"/>
        <dbReference type="ChEBI" id="CHEBI:43474"/>
        <dbReference type="ChEBI" id="CHEBI:456216"/>
        <dbReference type="EC" id="3.6.4.12"/>
    </reaction>
</comment>
<dbReference type="PANTHER" id="PTHR46357">
    <property type="entry name" value="TRANSCRIPTIONAL REGULATOR ATRX"/>
    <property type="match status" value="1"/>
</dbReference>
<feature type="domain" description="PHD-type" evidence="15">
    <location>
        <begin position="40"/>
        <end position="177"/>
    </location>
</feature>
<keyword evidence="11" id="KW-0234">DNA repair</keyword>
<evidence type="ECO:0000256" key="6">
    <source>
        <dbReference type="ARBA" id="ARBA00022771"/>
    </source>
</evidence>
<dbReference type="InterPro" id="IPR011011">
    <property type="entry name" value="Znf_FYVE_PHD"/>
</dbReference>
<keyword evidence="4" id="KW-0547">Nucleotide-binding</keyword>
<sequence length="264" mass="30646">MSSIKMSDSKGDETPNVPDRLRKILQPTEEEKEFRLKLYPDVAVVEDAKILCTICQKDVKHVFLLKNKSYKHVFLRVAVCKGCMKFYDDGDFSVDEDGDDKYCRWCGQGGTLCLCSNCPSTFCKKCIRRNLERKYQLLVEKDDWKCLFCDPKPLYKLRALSWAVDEHLANLKKKEEAQKKRAENTPKTPKVGKSKPLILKVEKCPYPDFDIDQMDISDHIETMKLWMDDMFGSLSRTSSSTFNERHLNEIRSMKTPQDFLTAKS</sequence>
<keyword evidence="3" id="KW-0479">Metal-binding</keyword>
<dbReference type="AlphaFoldDB" id="A0A146KYY3"/>
<dbReference type="GO" id="GO:0005721">
    <property type="term" value="C:pericentric heterochromatin"/>
    <property type="evidence" value="ECO:0007669"/>
    <property type="project" value="TreeGrafter"/>
</dbReference>
<evidence type="ECO:0000259" key="15">
    <source>
        <dbReference type="PROSITE" id="PS51533"/>
    </source>
</evidence>
<dbReference type="CDD" id="cd11726">
    <property type="entry name" value="ADDz_ATRX"/>
    <property type="match status" value="1"/>
</dbReference>
<dbReference type="InterPro" id="IPR052131">
    <property type="entry name" value="ATRX_domain-containing"/>
</dbReference>
<dbReference type="InterPro" id="IPR013083">
    <property type="entry name" value="Znf_RING/FYVE/PHD"/>
</dbReference>
<evidence type="ECO:0000313" key="16">
    <source>
        <dbReference type="EMBL" id="JAP99919.1"/>
    </source>
</evidence>
<keyword evidence="10" id="KW-0238">DNA-binding</keyword>
<dbReference type="GO" id="GO:0006338">
    <property type="term" value="P:chromatin remodeling"/>
    <property type="evidence" value="ECO:0007669"/>
    <property type="project" value="TreeGrafter"/>
</dbReference>
<evidence type="ECO:0000256" key="10">
    <source>
        <dbReference type="ARBA" id="ARBA00023125"/>
    </source>
</evidence>
<keyword evidence="7" id="KW-0378">Hydrolase</keyword>
<name>A0A146KYY3_LYGHE</name>
<dbReference type="Pfam" id="PF17981">
    <property type="entry name" value="ADD_ATRX"/>
    <property type="match status" value="1"/>
</dbReference>
<dbReference type="SUPFAM" id="SSF57903">
    <property type="entry name" value="FYVE/PHD zinc finger"/>
    <property type="match status" value="1"/>
</dbReference>
<dbReference type="GO" id="GO:0031490">
    <property type="term" value="F:chromatin DNA binding"/>
    <property type="evidence" value="ECO:0007669"/>
    <property type="project" value="TreeGrafter"/>
</dbReference>
<evidence type="ECO:0000256" key="8">
    <source>
        <dbReference type="ARBA" id="ARBA00022833"/>
    </source>
</evidence>
<dbReference type="GO" id="GO:0031297">
    <property type="term" value="P:replication fork processing"/>
    <property type="evidence" value="ECO:0007669"/>
    <property type="project" value="TreeGrafter"/>
</dbReference>
<evidence type="ECO:0000256" key="13">
    <source>
        <dbReference type="ARBA" id="ARBA00047995"/>
    </source>
</evidence>
<keyword evidence="9" id="KW-0067">ATP-binding</keyword>
<dbReference type="InterPro" id="IPR041430">
    <property type="entry name" value="ADD_ATRX"/>
</dbReference>
<feature type="region of interest" description="Disordered" evidence="14">
    <location>
        <begin position="1"/>
        <end position="20"/>
    </location>
</feature>
<evidence type="ECO:0000256" key="2">
    <source>
        <dbReference type="ARBA" id="ARBA00007025"/>
    </source>
</evidence>
<keyword evidence="6" id="KW-0863">Zinc-finger</keyword>
<proteinExistence type="inferred from homology"/>
<evidence type="ECO:0000256" key="12">
    <source>
        <dbReference type="ARBA" id="ARBA00023242"/>
    </source>
</evidence>
<comment type="similarity">
    <text evidence="2">Belongs to the SNF2/RAD54 helicase family.</text>
</comment>
<dbReference type="GO" id="GO:0003678">
    <property type="term" value="F:DNA helicase activity"/>
    <property type="evidence" value="ECO:0007669"/>
    <property type="project" value="UniProtKB-EC"/>
</dbReference>
<dbReference type="GO" id="GO:0016787">
    <property type="term" value="F:hydrolase activity"/>
    <property type="evidence" value="ECO:0007669"/>
    <property type="project" value="UniProtKB-KW"/>
</dbReference>